<sequence>MSLHHSQTQIPPEKQHPFPKVMESVLKWVDQGTPDRLFLRDITFEDLERVLDRLHNIGRKPRYDWDLETHTAVLRMPSILHEIPGEWLNDRIKEVVGPKITNKSSPPAYSATATTGNDHYRKTQPQSAGFSSASSVRPNLPPRCNYFIDRKVFSSVSGTWHVDTALEIPEHLLLPITNFDGHWNREAQRTRKGRAAELRKRLERSQRRNLPLPSVETRPNLMLATSNGAISGDIHVMSSDGLIRQTSLAAQGFNGSVDLKIHAPSEQPLRVFASTTNGSIN</sequence>
<evidence type="ECO:0000256" key="1">
    <source>
        <dbReference type="SAM" id="MobiDB-lite"/>
    </source>
</evidence>
<dbReference type="AlphaFoldDB" id="X8JL44"/>
<proteinExistence type="predicted"/>
<feature type="compositionally biased region" description="Polar residues" evidence="1">
    <location>
        <begin position="101"/>
        <end position="136"/>
    </location>
</feature>
<comment type="caution">
    <text evidence="3">The sequence shown here is derived from an EMBL/GenBank/DDBJ whole genome shotgun (WGS) entry which is preliminary data.</text>
</comment>
<dbReference type="EMBL" id="JATN01000315">
    <property type="protein sequence ID" value="EUC63678.1"/>
    <property type="molecule type" value="Genomic_DNA"/>
</dbReference>
<dbReference type="Proteomes" id="UP000030108">
    <property type="component" value="Unassembled WGS sequence"/>
</dbReference>
<name>X8JL44_9AGAM</name>
<dbReference type="Pfam" id="PF24016">
    <property type="entry name" value="DUF7330"/>
    <property type="match status" value="1"/>
</dbReference>
<evidence type="ECO:0000313" key="3">
    <source>
        <dbReference type="EMBL" id="EUC63678.1"/>
    </source>
</evidence>
<reference evidence="4" key="1">
    <citation type="journal article" date="2014" name="Genome Announc.">
        <title>Draft genome sequence of the plant-pathogenic soil fungus Rhizoctonia solani anastomosis group 3 strain Rhs1AP.</title>
        <authorList>
            <person name="Cubeta M.A."/>
            <person name="Thomas E."/>
            <person name="Dean R.A."/>
            <person name="Jabaji S."/>
            <person name="Neate S.M."/>
            <person name="Tavantzis S."/>
            <person name="Toda T."/>
            <person name="Vilgalys R."/>
            <person name="Bharathan N."/>
            <person name="Fedorova-Abrams N."/>
            <person name="Pakala S.B."/>
            <person name="Pakala S.M."/>
            <person name="Zafar N."/>
            <person name="Joardar V."/>
            <person name="Losada L."/>
            <person name="Nierman W.C."/>
        </authorList>
    </citation>
    <scope>NUCLEOTIDE SEQUENCE [LARGE SCALE GENOMIC DNA]</scope>
    <source>
        <strain evidence="4">AG-3</strain>
    </source>
</reference>
<evidence type="ECO:0000259" key="2">
    <source>
        <dbReference type="Pfam" id="PF24016"/>
    </source>
</evidence>
<protein>
    <recommendedName>
        <fullName evidence="2">DUF7330 domain-containing protein</fullName>
    </recommendedName>
</protein>
<gene>
    <name evidence="3" type="ORF">RSOL_515410</name>
</gene>
<evidence type="ECO:0000313" key="4">
    <source>
        <dbReference type="Proteomes" id="UP000030108"/>
    </source>
</evidence>
<accession>X8JL44</accession>
<feature type="non-terminal residue" evidence="3">
    <location>
        <position position="281"/>
    </location>
</feature>
<feature type="domain" description="DUF7330" evidence="2">
    <location>
        <begin position="214"/>
        <end position="281"/>
    </location>
</feature>
<feature type="region of interest" description="Disordered" evidence="1">
    <location>
        <begin position="98"/>
        <end position="136"/>
    </location>
</feature>
<organism evidence="3 4">
    <name type="scientific">Rhizoctonia solani AG-3 Rhs1AP</name>
    <dbReference type="NCBI Taxonomy" id="1086054"/>
    <lineage>
        <taxon>Eukaryota</taxon>
        <taxon>Fungi</taxon>
        <taxon>Dikarya</taxon>
        <taxon>Basidiomycota</taxon>
        <taxon>Agaricomycotina</taxon>
        <taxon>Agaricomycetes</taxon>
        <taxon>Cantharellales</taxon>
        <taxon>Ceratobasidiaceae</taxon>
        <taxon>Rhizoctonia</taxon>
    </lineage>
</organism>
<dbReference type="OrthoDB" id="5289249at2759"/>
<dbReference type="InterPro" id="IPR055754">
    <property type="entry name" value="DUF7330"/>
</dbReference>